<feature type="chain" id="PRO_5002110901" evidence="1">
    <location>
        <begin position="26"/>
        <end position="95"/>
    </location>
</feature>
<dbReference type="AlphaFoldDB" id="A0A0B4WXA9"/>
<name>A0A0B4WXA9_9HYPH</name>
<sequence length="95" mass="9869">MNIHRLARVPAFVGCLALASTGVVAQDSTKKQHVPLAKNIGQVPATAPVPSLAVINSDGARIDGEKLVPTVLLSFWVGLIGTNASVPNRWSKSSG</sequence>
<protein>
    <submittedName>
        <fullName evidence="2">Uncharacterized protein</fullName>
    </submittedName>
</protein>
<dbReference type="Proteomes" id="UP000031368">
    <property type="component" value="Chromosome"/>
</dbReference>
<keyword evidence="3" id="KW-1185">Reference proteome</keyword>
<dbReference type="KEGG" id="rga:RGR602_CH00827"/>
<accession>A0A0B4WXA9</accession>
<gene>
    <name evidence="2" type="ORF">RGR602_CH00827</name>
</gene>
<reference evidence="2 3" key="1">
    <citation type="submission" date="2013-11" db="EMBL/GenBank/DDBJ databases">
        <title>Complete genome sequence of Rhizobium gallicum bv. gallicum R602.</title>
        <authorList>
            <person name="Bustos P."/>
            <person name="Santamaria R.I."/>
            <person name="Lozano L."/>
            <person name="Acosta J.L."/>
            <person name="Ormeno-Orrillo E."/>
            <person name="Rogel M.A."/>
            <person name="Romero D."/>
            <person name="Cevallos M.A."/>
            <person name="Martinez-Romero E."/>
            <person name="Gonzalez V."/>
        </authorList>
    </citation>
    <scope>NUCLEOTIDE SEQUENCE [LARGE SCALE GENOMIC DNA]</scope>
    <source>
        <strain evidence="2 3">R602</strain>
    </source>
</reference>
<feature type="signal peptide" evidence="1">
    <location>
        <begin position="1"/>
        <end position="25"/>
    </location>
</feature>
<evidence type="ECO:0000313" key="2">
    <source>
        <dbReference type="EMBL" id="AJD40189.1"/>
    </source>
</evidence>
<organism evidence="2 3">
    <name type="scientific">Rhizobium gallicum bv. gallicum R602sp</name>
    <dbReference type="NCBI Taxonomy" id="1041138"/>
    <lineage>
        <taxon>Bacteria</taxon>
        <taxon>Pseudomonadati</taxon>
        <taxon>Pseudomonadota</taxon>
        <taxon>Alphaproteobacteria</taxon>
        <taxon>Hyphomicrobiales</taxon>
        <taxon>Rhizobiaceae</taxon>
        <taxon>Rhizobium/Agrobacterium group</taxon>
        <taxon>Rhizobium</taxon>
    </lineage>
</organism>
<proteinExistence type="predicted"/>
<evidence type="ECO:0000256" key="1">
    <source>
        <dbReference type="SAM" id="SignalP"/>
    </source>
</evidence>
<evidence type="ECO:0000313" key="3">
    <source>
        <dbReference type="Proteomes" id="UP000031368"/>
    </source>
</evidence>
<dbReference type="EMBL" id="CP006877">
    <property type="protein sequence ID" value="AJD40189.1"/>
    <property type="molecule type" value="Genomic_DNA"/>
</dbReference>
<dbReference type="RefSeq" id="WP_039844054.1">
    <property type="nucleotide sequence ID" value="NZ_CP006877.1"/>
</dbReference>
<keyword evidence="1" id="KW-0732">Signal</keyword>
<dbReference type="HOGENOM" id="CLU_2370797_0_0_5"/>